<dbReference type="AlphaFoldDB" id="A0A1F8F863"/>
<gene>
    <name evidence="1" type="ORF">A3J46_04880</name>
</gene>
<evidence type="ECO:0000313" key="2">
    <source>
        <dbReference type="Proteomes" id="UP000177167"/>
    </source>
</evidence>
<organism evidence="1 2">
    <name type="scientific">Candidatus Yanofskybacteria bacterium RIFCSPHIGHO2_02_FULL_41_11</name>
    <dbReference type="NCBI Taxonomy" id="1802675"/>
    <lineage>
        <taxon>Bacteria</taxon>
        <taxon>Candidatus Yanofskyibacteriota</taxon>
    </lineage>
</organism>
<evidence type="ECO:0000313" key="1">
    <source>
        <dbReference type="EMBL" id="OGN09361.1"/>
    </source>
</evidence>
<sequence length="86" mass="10085">MMLKLTPNAVRAIEIAQRLKEVIETTWLRDPNLNIETESEFKDLKKELEGMGLEMTWETILDLDNLFVPKLKAHVRVWKPKSITVH</sequence>
<accession>A0A1F8F863</accession>
<comment type="caution">
    <text evidence="1">The sequence shown here is derived from an EMBL/GenBank/DDBJ whole genome shotgun (WGS) entry which is preliminary data.</text>
</comment>
<protein>
    <submittedName>
        <fullName evidence="1">Uncharacterized protein</fullName>
    </submittedName>
</protein>
<name>A0A1F8F863_9BACT</name>
<proteinExistence type="predicted"/>
<dbReference type="Proteomes" id="UP000177167">
    <property type="component" value="Unassembled WGS sequence"/>
</dbReference>
<dbReference type="EMBL" id="MGJP01000037">
    <property type="protein sequence ID" value="OGN09361.1"/>
    <property type="molecule type" value="Genomic_DNA"/>
</dbReference>
<reference evidence="1 2" key="1">
    <citation type="journal article" date="2016" name="Nat. Commun.">
        <title>Thousands of microbial genomes shed light on interconnected biogeochemical processes in an aquifer system.</title>
        <authorList>
            <person name="Anantharaman K."/>
            <person name="Brown C.T."/>
            <person name="Hug L.A."/>
            <person name="Sharon I."/>
            <person name="Castelle C.J."/>
            <person name="Probst A.J."/>
            <person name="Thomas B.C."/>
            <person name="Singh A."/>
            <person name="Wilkins M.J."/>
            <person name="Karaoz U."/>
            <person name="Brodie E.L."/>
            <person name="Williams K.H."/>
            <person name="Hubbard S.S."/>
            <person name="Banfield J.F."/>
        </authorList>
    </citation>
    <scope>NUCLEOTIDE SEQUENCE [LARGE SCALE GENOMIC DNA]</scope>
</reference>